<protein>
    <submittedName>
        <fullName evidence="1">Uncharacterized protein</fullName>
    </submittedName>
</protein>
<dbReference type="Proteomes" id="UP001168098">
    <property type="component" value="Unassembled WGS sequence"/>
</dbReference>
<proteinExistence type="predicted"/>
<evidence type="ECO:0000313" key="2">
    <source>
        <dbReference type="Proteomes" id="UP001168098"/>
    </source>
</evidence>
<comment type="caution">
    <text evidence="1">The sequence shown here is derived from an EMBL/GenBank/DDBJ whole genome shotgun (WGS) entry which is preliminary data.</text>
</comment>
<organism evidence="1 2">
    <name type="scientific">Vitis rotundifolia</name>
    <name type="common">Muscadine grape</name>
    <dbReference type="NCBI Taxonomy" id="103349"/>
    <lineage>
        <taxon>Eukaryota</taxon>
        <taxon>Viridiplantae</taxon>
        <taxon>Streptophyta</taxon>
        <taxon>Embryophyta</taxon>
        <taxon>Tracheophyta</taxon>
        <taxon>Spermatophyta</taxon>
        <taxon>Magnoliopsida</taxon>
        <taxon>eudicotyledons</taxon>
        <taxon>Gunneridae</taxon>
        <taxon>Pentapetalae</taxon>
        <taxon>rosids</taxon>
        <taxon>Vitales</taxon>
        <taxon>Vitaceae</taxon>
        <taxon>Viteae</taxon>
        <taxon>Vitis</taxon>
    </lineage>
</organism>
<dbReference type="AlphaFoldDB" id="A0AA38Z8T2"/>
<dbReference type="EMBL" id="JARBHA010000013">
    <property type="protein sequence ID" value="KAJ9684394.1"/>
    <property type="molecule type" value="Genomic_DNA"/>
</dbReference>
<gene>
    <name evidence="1" type="ORF">PVL29_016719</name>
</gene>
<keyword evidence="2" id="KW-1185">Reference proteome</keyword>
<sequence>MDGPETILYGTTLVSQSYPVTVEAFVHADTMSTPGAVKSGYAGKGKGLAESLAPLSAITVPAAPAKNAPVPLTNSSQRTILPFTKLGSNEFLVQNLHFSSKFNSMIKCHLPLLQLWTLKHDK</sequence>
<accession>A0AA38Z8T2</accession>
<evidence type="ECO:0000313" key="1">
    <source>
        <dbReference type="EMBL" id="KAJ9684394.1"/>
    </source>
</evidence>
<name>A0AA38Z8T2_VITRO</name>
<reference evidence="1 2" key="1">
    <citation type="journal article" date="2023" name="BMC Biotechnol.">
        <title>Vitis rotundifolia cv Carlos genome sequencing.</title>
        <authorList>
            <person name="Huff M."/>
            <person name="Hulse-Kemp A."/>
            <person name="Scheffler B."/>
            <person name="Youngblood R."/>
            <person name="Simpson S."/>
            <person name="Babiker E."/>
            <person name="Staton M."/>
        </authorList>
    </citation>
    <scope>NUCLEOTIDE SEQUENCE [LARGE SCALE GENOMIC DNA]</scope>
    <source>
        <tissue evidence="1">Leaf</tissue>
    </source>
</reference>